<dbReference type="Pfam" id="PF00578">
    <property type="entry name" value="AhpC-TSA"/>
    <property type="match status" value="1"/>
</dbReference>
<dbReference type="PROSITE" id="PS51352">
    <property type="entry name" value="THIOREDOXIN_2"/>
    <property type="match status" value="1"/>
</dbReference>
<feature type="region of interest" description="Disordered" evidence="2">
    <location>
        <begin position="34"/>
        <end position="70"/>
    </location>
</feature>
<evidence type="ECO:0000313" key="5">
    <source>
        <dbReference type="EMBL" id="KZE38376.1"/>
    </source>
</evidence>
<dbReference type="PANTHER" id="PTHR42852:SF1">
    <property type="entry name" value="THIOREDOXIN-LIKE PROTEIN YNEN"/>
    <property type="match status" value="1"/>
</dbReference>
<dbReference type="EMBL" id="LQNT01000009">
    <property type="protein sequence ID" value="KZE38376.1"/>
    <property type="molecule type" value="Genomic_DNA"/>
</dbReference>
<dbReference type="CDD" id="cd02966">
    <property type="entry name" value="TlpA_like_family"/>
    <property type="match status" value="1"/>
</dbReference>
<dbReference type="InterPro" id="IPR013766">
    <property type="entry name" value="Thioredoxin_domain"/>
</dbReference>
<dbReference type="GO" id="GO:0016209">
    <property type="term" value="F:antioxidant activity"/>
    <property type="evidence" value="ECO:0007669"/>
    <property type="project" value="InterPro"/>
</dbReference>
<sequence length="209" mass="23214">MNKKWFGSIIALAMIAVMIGIMLKDTANDGLSGQKKQLERELTQSEMQKEADTETAEEPGEGIAKGEAAPDFTLETLDGGELTLSDLRGEKVILNFWASWCGPCRAEMPHMQEFHEEEAEEAGVRVIAVNLSTSERGDKEKVMENIQSFVDEFGLTFPIPLDVEGEQMDVYRVITIPTTYIIDTSGVIRHVVRGPMDAEMMRSLTANID</sequence>
<keyword evidence="3" id="KW-0812">Transmembrane</keyword>
<dbReference type="InterPro" id="IPR017937">
    <property type="entry name" value="Thioredoxin_CS"/>
</dbReference>
<dbReference type="Gene3D" id="3.40.30.10">
    <property type="entry name" value="Glutaredoxin"/>
    <property type="match status" value="1"/>
</dbReference>
<feature type="transmembrane region" description="Helical" evidence="3">
    <location>
        <begin position="6"/>
        <end position="23"/>
    </location>
</feature>
<evidence type="ECO:0000256" key="1">
    <source>
        <dbReference type="ARBA" id="ARBA00023157"/>
    </source>
</evidence>
<dbReference type="InterPro" id="IPR000866">
    <property type="entry name" value="AhpC/TSA"/>
</dbReference>
<dbReference type="GO" id="GO:0016491">
    <property type="term" value="F:oxidoreductase activity"/>
    <property type="evidence" value="ECO:0007669"/>
    <property type="project" value="InterPro"/>
</dbReference>
<organism evidence="5 6">
    <name type="scientific">Bhargavaea cecembensis</name>
    <dbReference type="NCBI Taxonomy" id="394098"/>
    <lineage>
        <taxon>Bacteria</taxon>
        <taxon>Bacillati</taxon>
        <taxon>Bacillota</taxon>
        <taxon>Bacilli</taxon>
        <taxon>Bacillales</taxon>
        <taxon>Caryophanaceae</taxon>
        <taxon>Bhargavaea</taxon>
    </lineage>
</organism>
<feature type="domain" description="Thioredoxin" evidence="4">
    <location>
        <begin position="63"/>
        <end position="209"/>
    </location>
</feature>
<keyword evidence="1" id="KW-1015">Disulfide bond</keyword>
<name>A0A163FCF4_9BACL</name>
<proteinExistence type="predicted"/>
<dbReference type="Proteomes" id="UP000076490">
    <property type="component" value="Unassembled WGS sequence"/>
</dbReference>
<dbReference type="RefSeq" id="WP_063179790.1">
    <property type="nucleotide sequence ID" value="NZ_LQNT01000009.1"/>
</dbReference>
<keyword evidence="3" id="KW-0472">Membrane</keyword>
<evidence type="ECO:0000256" key="2">
    <source>
        <dbReference type="SAM" id="MobiDB-lite"/>
    </source>
</evidence>
<dbReference type="InterPro" id="IPR050553">
    <property type="entry name" value="Thioredoxin_ResA/DsbE_sf"/>
</dbReference>
<dbReference type="PROSITE" id="PS00194">
    <property type="entry name" value="THIOREDOXIN_1"/>
    <property type="match status" value="1"/>
</dbReference>
<dbReference type="OrthoDB" id="25753at2"/>
<dbReference type="AlphaFoldDB" id="A0A163FCF4"/>
<dbReference type="PANTHER" id="PTHR42852">
    <property type="entry name" value="THIOL:DISULFIDE INTERCHANGE PROTEIN DSBE"/>
    <property type="match status" value="1"/>
</dbReference>
<keyword evidence="3" id="KW-1133">Transmembrane helix</keyword>
<reference evidence="5 6" key="1">
    <citation type="submission" date="2016-01" db="EMBL/GenBank/DDBJ databases">
        <title>Whole genome sequencing of Bhargavaea cecembensis T14.</title>
        <authorList>
            <person name="Hong K.W."/>
        </authorList>
    </citation>
    <scope>NUCLEOTIDE SEQUENCE [LARGE SCALE GENOMIC DNA]</scope>
    <source>
        <strain evidence="5 6">T14</strain>
    </source>
</reference>
<gene>
    <name evidence="5" type="ORF">AV656_05525</name>
</gene>
<evidence type="ECO:0000313" key="6">
    <source>
        <dbReference type="Proteomes" id="UP000076490"/>
    </source>
</evidence>
<accession>A0A163FCF4</accession>
<feature type="compositionally biased region" description="Basic and acidic residues" evidence="2">
    <location>
        <begin position="36"/>
        <end position="52"/>
    </location>
</feature>
<protein>
    <recommendedName>
        <fullName evidence="4">Thioredoxin domain-containing protein</fullName>
    </recommendedName>
</protein>
<dbReference type="InterPro" id="IPR036249">
    <property type="entry name" value="Thioredoxin-like_sf"/>
</dbReference>
<evidence type="ECO:0000256" key="3">
    <source>
        <dbReference type="SAM" id="Phobius"/>
    </source>
</evidence>
<comment type="caution">
    <text evidence="5">The sequence shown here is derived from an EMBL/GenBank/DDBJ whole genome shotgun (WGS) entry which is preliminary data.</text>
</comment>
<dbReference type="SUPFAM" id="SSF52833">
    <property type="entry name" value="Thioredoxin-like"/>
    <property type="match status" value="1"/>
</dbReference>
<evidence type="ECO:0000259" key="4">
    <source>
        <dbReference type="PROSITE" id="PS51352"/>
    </source>
</evidence>